<sequence>MAKMPKEVMDVFNDMKSTKILATAGTVSEINAVPKGSLRAIDDETIAFADIFGGKTNKNLEINNKVAALALGAEQGVGYQVKGTFEGFQTSGELFDKFSENAKQRKMNVKAVGTIKVDEVYTVGAPQPGKKIA</sequence>
<reference evidence="2" key="1">
    <citation type="journal article" date="2011" name="Environ. Microbiol.">
        <title>Genomic insights into the metabolic potential of the polycyclic aromatic hydrocarbon degrading sulfate-reducing Deltaproteobacterium N47.</title>
        <authorList>
            <person name="Bergmann F."/>
            <person name="Selesi D."/>
            <person name="Weinmaier T."/>
            <person name="Tischler P."/>
            <person name="Rattei T."/>
            <person name="Meckenstock R.U."/>
        </authorList>
    </citation>
    <scope>NUCLEOTIDE SEQUENCE</scope>
</reference>
<dbReference type="Gene3D" id="2.30.110.10">
    <property type="entry name" value="Electron Transport, Fmn-binding Protein, Chain A"/>
    <property type="match status" value="1"/>
</dbReference>
<dbReference type="SUPFAM" id="SSF50475">
    <property type="entry name" value="FMN-binding split barrel"/>
    <property type="match status" value="1"/>
</dbReference>
<dbReference type="PANTHER" id="PTHR40660">
    <property type="entry name" value="5'-PHOSPHATE OXIDASE PUTATIVE DOMAIN-CONTAINING PROTEIN-RELATED"/>
    <property type="match status" value="1"/>
</dbReference>
<dbReference type="InterPro" id="IPR012349">
    <property type="entry name" value="Split_barrel_FMN-bd"/>
</dbReference>
<organism evidence="2">
    <name type="scientific">uncultured Desulfobacterium sp</name>
    <dbReference type="NCBI Taxonomy" id="201089"/>
    <lineage>
        <taxon>Bacteria</taxon>
        <taxon>Pseudomonadati</taxon>
        <taxon>Thermodesulfobacteriota</taxon>
        <taxon>Desulfobacteria</taxon>
        <taxon>Desulfobacterales</taxon>
        <taxon>Desulfobacteriaceae</taxon>
        <taxon>Desulfobacterium</taxon>
        <taxon>environmental samples</taxon>
    </lineage>
</organism>
<evidence type="ECO:0000259" key="1">
    <source>
        <dbReference type="Pfam" id="PF01243"/>
    </source>
</evidence>
<feature type="domain" description="Pyridoxamine 5'-phosphate oxidase N-terminal" evidence="1">
    <location>
        <begin position="18"/>
        <end position="123"/>
    </location>
</feature>
<dbReference type="EMBL" id="FR695868">
    <property type="protein sequence ID" value="CBX28641.1"/>
    <property type="molecule type" value="Genomic_DNA"/>
</dbReference>
<dbReference type="InterPro" id="IPR011576">
    <property type="entry name" value="Pyridox_Oxase_N"/>
</dbReference>
<gene>
    <name evidence="2" type="ORF">N47_G39650</name>
</gene>
<dbReference type="AlphaFoldDB" id="E1YDJ7"/>
<evidence type="ECO:0000313" key="2">
    <source>
        <dbReference type="EMBL" id="CBX28641.1"/>
    </source>
</evidence>
<protein>
    <recommendedName>
        <fullName evidence="1">Pyridoxamine 5'-phosphate oxidase N-terminal domain-containing protein</fullName>
    </recommendedName>
</protein>
<name>E1YDJ7_9BACT</name>
<proteinExistence type="predicted"/>
<dbReference type="PANTHER" id="PTHR40660:SF1">
    <property type="entry name" value="5'-PHOSPHATE OXIDASE PUTATIVE DOMAIN-CONTAINING PROTEIN-RELATED"/>
    <property type="match status" value="1"/>
</dbReference>
<dbReference type="Pfam" id="PF01243">
    <property type="entry name" value="PNPOx_N"/>
    <property type="match status" value="1"/>
</dbReference>
<accession>E1YDJ7</accession>